<reference evidence="2" key="1">
    <citation type="submission" date="2016-10" db="EMBL/GenBank/DDBJ databases">
        <authorList>
            <person name="Varghese N."/>
            <person name="Submissions S."/>
        </authorList>
    </citation>
    <scope>NUCLEOTIDE SEQUENCE [LARGE SCALE GENOMIC DNA]</scope>
    <source>
        <strain evidence="2">DSM 8987</strain>
    </source>
</reference>
<dbReference type="PANTHER" id="PTHR34472">
    <property type="entry name" value="SULFUR CARRIER PROTEIN THIS"/>
    <property type="match status" value="1"/>
</dbReference>
<dbReference type="InterPro" id="IPR010035">
    <property type="entry name" value="Thi_S"/>
</dbReference>
<dbReference type="InterPro" id="IPR003749">
    <property type="entry name" value="ThiS/MoaD-like"/>
</dbReference>
<dbReference type="SUPFAM" id="SSF54285">
    <property type="entry name" value="MoaD/ThiS"/>
    <property type="match status" value="1"/>
</dbReference>
<dbReference type="Pfam" id="PF02597">
    <property type="entry name" value="ThiS"/>
    <property type="match status" value="1"/>
</dbReference>
<dbReference type="STRING" id="57664.SAMN05661003_10614"/>
<protein>
    <submittedName>
        <fullName evidence="1">Sulfur carrier protein</fullName>
    </submittedName>
</protein>
<keyword evidence="2" id="KW-1185">Reference proteome</keyword>
<dbReference type="CDD" id="cd00565">
    <property type="entry name" value="Ubl_ThiS"/>
    <property type="match status" value="1"/>
</dbReference>
<dbReference type="AlphaFoldDB" id="A0A1G7BFV2"/>
<dbReference type="InterPro" id="IPR016155">
    <property type="entry name" value="Mopterin_synth/thiamin_S_b"/>
</dbReference>
<dbReference type="NCBIfam" id="TIGR01683">
    <property type="entry name" value="thiS"/>
    <property type="match status" value="1"/>
</dbReference>
<dbReference type="Proteomes" id="UP000243205">
    <property type="component" value="Unassembled WGS sequence"/>
</dbReference>
<sequence length="65" mass="6862">MNLTINGAARAIMATDLAALLAELQIDPARVAIEHNGRILRADQYSATGLAEGDRLEIVRFVGGG</sequence>
<dbReference type="Gene3D" id="3.10.20.30">
    <property type="match status" value="1"/>
</dbReference>
<evidence type="ECO:0000313" key="2">
    <source>
        <dbReference type="Proteomes" id="UP000243205"/>
    </source>
</evidence>
<dbReference type="OrthoDB" id="197113at2"/>
<gene>
    <name evidence="1" type="ORF">SAMN05661003_10614</name>
</gene>
<organism evidence="1 2">
    <name type="scientific">Desulfuromonas thiophila</name>
    <dbReference type="NCBI Taxonomy" id="57664"/>
    <lineage>
        <taxon>Bacteria</taxon>
        <taxon>Pseudomonadati</taxon>
        <taxon>Thermodesulfobacteriota</taxon>
        <taxon>Desulfuromonadia</taxon>
        <taxon>Desulfuromonadales</taxon>
        <taxon>Desulfuromonadaceae</taxon>
        <taxon>Desulfuromonas</taxon>
    </lineage>
</organism>
<proteinExistence type="predicted"/>
<name>A0A1G7BFV2_9BACT</name>
<dbReference type="PANTHER" id="PTHR34472:SF1">
    <property type="entry name" value="SULFUR CARRIER PROTEIN THIS"/>
    <property type="match status" value="1"/>
</dbReference>
<dbReference type="EMBL" id="FNAQ01000006">
    <property type="protein sequence ID" value="SDE25640.1"/>
    <property type="molecule type" value="Genomic_DNA"/>
</dbReference>
<dbReference type="RefSeq" id="WP_092077845.1">
    <property type="nucleotide sequence ID" value="NZ_FNAQ01000006.1"/>
</dbReference>
<accession>A0A1G7BFV2</accession>
<evidence type="ECO:0000313" key="1">
    <source>
        <dbReference type="EMBL" id="SDE25640.1"/>
    </source>
</evidence>
<dbReference type="InterPro" id="IPR012675">
    <property type="entry name" value="Beta-grasp_dom_sf"/>
</dbReference>